<dbReference type="EMBL" id="UGVI01000001">
    <property type="protein sequence ID" value="SUE14685.1"/>
    <property type="molecule type" value="Genomic_DNA"/>
</dbReference>
<name>A0A379LZX5_9NOCA</name>
<dbReference type="EMBL" id="UGVI01000001">
    <property type="protein sequence ID" value="SUE16250.1"/>
    <property type="molecule type" value="Genomic_DNA"/>
</dbReference>
<dbReference type="PANTHER" id="PTHR34614">
    <property type="match status" value="1"/>
</dbReference>
<proteinExistence type="predicted"/>
<evidence type="ECO:0000313" key="2">
    <source>
        <dbReference type="EMBL" id="SUE14685.1"/>
    </source>
</evidence>
<feature type="domain" description="Transposase IS4-like" evidence="1">
    <location>
        <begin position="170"/>
        <end position="460"/>
    </location>
</feature>
<dbReference type="PANTHER" id="PTHR34614:SF2">
    <property type="entry name" value="TRANSPOSASE IS4-LIKE DOMAIN-CONTAINING PROTEIN"/>
    <property type="match status" value="1"/>
</dbReference>
<evidence type="ECO:0000313" key="4">
    <source>
        <dbReference type="Proteomes" id="UP000254569"/>
    </source>
</evidence>
<dbReference type="RefSeq" id="WP_064064525.1">
    <property type="nucleotide sequence ID" value="NZ_LPZN01000040.1"/>
</dbReference>
<evidence type="ECO:0000313" key="3">
    <source>
        <dbReference type="EMBL" id="SUE16250.1"/>
    </source>
</evidence>
<dbReference type="InterPro" id="IPR002559">
    <property type="entry name" value="Transposase_11"/>
</dbReference>
<dbReference type="OrthoDB" id="3722616at2"/>
<keyword evidence="4" id="KW-1185">Reference proteome</keyword>
<sequence>MAAYIRKVRTASGATAVQIAAKQGRRDKVLEHLGSAHTDSELAALLETARERLLAGQQELDLNLGATTSSGPPTITGKRSRWLIEVIAAAWRGLGFDVVDNDAFFQLVAARIVEPTSVADAGRVLREIGIAPAHRNTFVRTLQRCTAHGYRDDIAQRCFEHAATAGDLNLLLYDVTTLYFEAEKEDELRKVGYSKERRVDPQIVVGLLVDRTGFPLEIGCFEGNHAETRTIVPIVRQFQARHDLEGVEMVIAADAGMLSSTNLKDLDAAGLKFIVGSRVTKAPADLASHFHWNGDVFTDGQVIDTVTPRHAKTVVNDLTRRSEPVWEPADTSAWRAIWAYSTTRAVRDNQTLNAQEARAREVVDGTRAARTPRFVKSTTKGKTLDSDALARARSLIGLKGYVTNLPVSLMNPQEVMAKYHDLWHVEQSFRMSKTDLRARPIFSHTRESIEAHLTIVFTALAISRYLQDATGMSIRKIVRTLRPLQEVTVTIAGHEHTAFDPLTDDAVHILDSLEISNPGSKLAH</sequence>
<dbReference type="GO" id="GO:0003677">
    <property type="term" value="F:DNA binding"/>
    <property type="evidence" value="ECO:0007669"/>
    <property type="project" value="InterPro"/>
</dbReference>
<accession>A0A379LZX5</accession>
<dbReference type="GO" id="GO:0006313">
    <property type="term" value="P:DNA transposition"/>
    <property type="evidence" value="ECO:0007669"/>
    <property type="project" value="InterPro"/>
</dbReference>
<reference evidence="2 4" key="1">
    <citation type="submission" date="2018-06" db="EMBL/GenBank/DDBJ databases">
        <authorList>
            <consortium name="Pathogen Informatics"/>
            <person name="Doyle S."/>
        </authorList>
    </citation>
    <scope>NUCLEOTIDE SEQUENCE [LARGE SCALE GENOMIC DNA]</scope>
    <source>
        <strain evidence="2 4">NCTC13296</strain>
    </source>
</reference>
<evidence type="ECO:0000259" key="1">
    <source>
        <dbReference type="Pfam" id="PF01609"/>
    </source>
</evidence>
<dbReference type="InterPro" id="IPR012337">
    <property type="entry name" value="RNaseH-like_sf"/>
</dbReference>
<dbReference type="Proteomes" id="UP000254569">
    <property type="component" value="Unassembled WGS sequence"/>
</dbReference>
<gene>
    <name evidence="2" type="ORF">NCTC13296_01535</name>
    <name evidence="3" type="ORF">NCTC13296_03118</name>
</gene>
<dbReference type="Pfam" id="PF01609">
    <property type="entry name" value="DDE_Tnp_1"/>
    <property type="match status" value="1"/>
</dbReference>
<dbReference type="SUPFAM" id="SSF53098">
    <property type="entry name" value="Ribonuclease H-like"/>
    <property type="match status" value="1"/>
</dbReference>
<dbReference type="AlphaFoldDB" id="A0A379LZX5"/>
<protein>
    <submittedName>
        <fullName evidence="2">Transposase</fullName>
    </submittedName>
</protein>
<dbReference type="InterPro" id="IPR047654">
    <property type="entry name" value="IS1634_transpos"/>
</dbReference>
<dbReference type="GO" id="GO:0004803">
    <property type="term" value="F:transposase activity"/>
    <property type="evidence" value="ECO:0007669"/>
    <property type="project" value="InterPro"/>
</dbReference>
<organism evidence="2 4">
    <name type="scientific">Rhodococcus gordoniae</name>
    <dbReference type="NCBI Taxonomy" id="223392"/>
    <lineage>
        <taxon>Bacteria</taxon>
        <taxon>Bacillati</taxon>
        <taxon>Actinomycetota</taxon>
        <taxon>Actinomycetes</taxon>
        <taxon>Mycobacteriales</taxon>
        <taxon>Nocardiaceae</taxon>
        <taxon>Rhodococcus</taxon>
    </lineage>
</organism>
<dbReference type="NCBIfam" id="NF033559">
    <property type="entry name" value="transpos_IS1634"/>
    <property type="match status" value="1"/>
</dbReference>